<evidence type="ECO:0000313" key="3">
    <source>
        <dbReference type="EMBL" id="PZO98916.1"/>
    </source>
</evidence>
<feature type="domain" description="Septum formation-related" evidence="2">
    <location>
        <begin position="75"/>
        <end position="196"/>
    </location>
</feature>
<dbReference type="InterPro" id="IPR026004">
    <property type="entry name" value="Septum_form"/>
</dbReference>
<proteinExistence type="predicted"/>
<dbReference type="AlphaFoldDB" id="A0A2W5AZV6"/>
<protein>
    <recommendedName>
        <fullName evidence="2">Septum formation-related domain-containing protein</fullName>
    </recommendedName>
</protein>
<feature type="region of interest" description="Disordered" evidence="1">
    <location>
        <begin position="38"/>
        <end position="65"/>
    </location>
</feature>
<evidence type="ECO:0000256" key="1">
    <source>
        <dbReference type="SAM" id="MobiDB-lite"/>
    </source>
</evidence>
<dbReference type="Proteomes" id="UP000249451">
    <property type="component" value="Unassembled WGS sequence"/>
</dbReference>
<evidence type="ECO:0000259" key="2">
    <source>
        <dbReference type="Pfam" id="PF13845"/>
    </source>
</evidence>
<organism evidence="3 4">
    <name type="scientific">Corynebacterium urealyticum</name>
    <dbReference type="NCBI Taxonomy" id="43771"/>
    <lineage>
        <taxon>Bacteria</taxon>
        <taxon>Bacillati</taxon>
        <taxon>Actinomycetota</taxon>
        <taxon>Actinomycetes</taxon>
        <taxon>Mycobacteriales</taxon>
        <taxon>Corynebacteriaceae</taxon>
        <taxon>Corynebacterium</taxon>
    </lineage>
</organism>
<dbReference type="EMBL" id="QFNY01000243">
    <property type="protein sequence ID" value="PZO98916.1"/>
    <property type="molecule type" value="Genomic_DNA"/>
</dbReference>
<comment type="caution">
    <text evidence="3">The sequence shown here is derived from an EMBL/GenBank/DDBJ whole genome shotgun (WGS) entry which is preliminary data.</text>
</comment>
<gene>
    <name evidence="3" type="ORF">DI609_09500</name>
</gene>
<name>A0A2W5AZV6_9CORY</name>
<reference evidence="3 4" key="1">
    <citation type="submission" date="2017-11" db="EMBL/GenBank/DDBJ databases">
        <title>Infants hospitalized years apart are colonized by the same room-sourced microbial strains.</title>
        <authorList>
            <person name="Brooks B."/>
            <person name="Olm M.R."/>
            <person name="Firek B.A."/>
            <person name="Baker R."/>
            <person name="Thomas B.C."/>
            <person name="Morowitz M.J."/>
            <person name="Banfield J.F."/>
        </authorList>
    </citation>
    <scope>NUCLEOTIDE SEQUENCE [LARGE SCALE GENOMIC DNA]</scope>
    <source>
        <strain evidence="3">S2_012_000_R3_87</strain>
    </source>
</reference>
<dbReference type="Pfam" id="PF13845">
    <property type="entry name" value="Septum_form"/>
    <property type="match status" value="1"/>
</dbReference>
<accession>A0A2W5AZV6</accession>
<feature type="non-terminal residue" evidence="3">
    <location>
        <position position="196"/>
    </location>
</feature>
<evidence type="ECO:0000313" key="4">
    <source>
        <dbReference type="Proteomes" id="UP000249451"/>
    </source>
</evidence>
<sequence length="196" mass="20216">MSTSSAWRSASAVRIVLVATLAAAAFLAAYGLVNDTSGDSTSAASSESASAAPDSDSADPSAAQAKPASFTSASAGACLTWSLAADGSASGFEQVSCGEPHRFEVSTREDLSAYPTSEFGPNAERPDVTRQNALREELCESPTVSYLEGKWDPNGRYDIASILPPAEAWEQGDRTLLCGLQTTDAAGVPQESTGKV</sequence>